<dbReference type="KEGG" id="rhl:LPU83_0770"/>
<dbReference type="AlphaFoldDB" id="W6RCS0"/>
<evidence type="ECO:0000313" key="1">
    <source>
        <dbReference type="EMBL" id="CDM56448.1"/>
    </source>
</evidence>
<protein>
    <submittedName>
        <fullName evidence="1">Uncharacterized protein</fullName>
    </submittedName>
</protein>
<name>W6RCS0_9HYPH</name>
<reference evidence="1" key="1">
    <citation type="submission" date="2013-11" db="EMBL/GenBank/DDBJ databases">
        <title>Draft genome sequence of the broad-host-range Rhizobium sp. LPU83 strain, a member of the low-genetic diversity Oregon-like Rhizobium sp. group.</title>
        <authorList>
            <person name="Wibberg D."/>
            <person name="Puehler A."/>
            <person name="Schlueter A."/>
        </authorList>
    </citation>
    <scope>NUCLEOTIDE SEQUENCE [LARGE SCALE GENOMIC DNA]</scope>
    <source>
        <strain evidence="1">LPU83</strain>
    </source>
</reference>
<organism evidence="1 2">
    <name type="scientific">Rhizobium favelukesii</name>
    <dbReference type="NCBI Taxonomy" id="348824"/>
    <lineage>
        <taxon>Bacteria</taxon>
        <taxon>Pseudomonadati</taxon>
        <taxon>Pseudomonadota</taxon>
        <taxon>Alphaproteobacteria</taxon>
        <taxon>Hyphomicrobiales</taxon>
        <taxon>Rhizobiaceae</taxon>
        <taxon>Rhizobium/Agrobacterium group</taxon>
        <taxon>Rhizobium</taxon>
    </lineage>
</organism>
<accession>W6RCS0</accession>
<keyword evidence="2" id="KW-1185">Reference proteome</keyword>
<dbReference type="HOGENOM" id="CLU_2773109_0_0_5"/>
<evidence type="ECO:0000313" key="2">
    <source>
        <dbReference type="Proteomes" id="UP000019443"/>
    </source>
</evidence>
<dbReference type="Proteomes" id="UP000019443">
    <property type="component" value="Chromosome"/>
</dbReference>
<dbReference type="EMBL" id="HG916852">
    <property type="protein sequence ID" value="CDM56448.1"/>
    <property type="molecule type" value="Genomic_DNA"/>
</dbReference>
<dbReference type="PATRIC" id="fig|348824.6.peg.832"/>
<proteinExistence type="predicted"/>
<gene>
    <name evidence="1" type="ORF">LPU83_0770</name>
</gene>
<sequence>MLLPGCEESKNAQGNLAAGRFDLVKQRNGYENSNCEEARPQSKNNHCPILLTSCHGYFWAYNTKLASDL</sequence>